<gene>
    <name evidence="1" type="ORF">UX86_C0046G0001</name>
</gene>
<sequence>NLAIGYAILALMPKAADMVRDAIKAPAFKYGTALGEGLGPISGPVGGMFAARGKSNLEIGASTGNWVQQVKGGVQQTISGQMQRR</sequence>
<protein>
    <submittedName>
        <fullName evidence="1">Uncharacterized protein</fullName>
    </submittedName>
</protein>
<accession>A0A0G1RZQ8</accession>
<feature type="non-terminal residue" evidence="1">
    <location>
        <position position="1"/>
    </location>
</feature>
<dbReference type="EMBL" id="LCNU01000046">
    <property type="protein sequence ID" value="KKU62561.1"/>
    <property type="molecule type" value="Genomic_DNA"/>
</dbReference>
<dbReference type="AlphaFoldDB" id="A0A0G1RZQ8"/>
<evidence type="ECO:0000313" key="1">
    <source>
        <dbReference type="EMBL" id="KKU62561.1"/>
    </source>
</evidence>
<comment type="caution">
    <text evidence="1">The sequence shown here is derived from an EMBL/GenBank/DDBJ whole genome shotgun (WGS) entry which is preliminary data.</text>
</comment>
<evidence type="ECO:0000313" key="2">
    <source>
        <dbReference type="Proteomes" id="UP000034502"/>
    </source>
</evidence>
<reference evidence="1 2" key="1">
    <citation type="journal article" date="2015" name="Nature">
        <title>rRNA introns, odd ribosomes, and small enigmatic genomes across a large radiation of phyla.</title>
        <authorList>
            <person name="Brown C.T."/>
            <person name="Hug L.A."/>
            <person name="Thomas B.C."/>
            <person name="Sharon I."/>
            <person name="Castelle C.J."/>
            <person name="Singh A."/>
            <person name="Wilkins M.J."/>
            <person name="Williams K.H."/>
            <person name="Banfield J.F."/>
        </authorList>
    </citation>
    <scope>NUCLEOTIDE SEQUENCE [LARGE SCALE GENOMIC DNA]</scope>
</reference>
<proteinExistence type="predicted"/>
<organism evidence="1 2">
    <name type="scientific">Candidatus Amesbacteria bacterium GW2011_GWC1_47_15</name>
    <dbReference type="NCBI Taxonomy" id="1618364"/>
    <lineage>
        <taxon>Bacteria</taxon>
        <taxon>Candidatus Amesiibacteriota</taxon>
    </lineage>
</organism>
<name>A0A0G1RZQ8_9BACT</name>
<dbReference type="Proteomes" id="UP000034502">
    <property type="component" value="Unassembled WGS sequence"/>
</dbReference>